<dbReference type="InterPro" id="IPR003317">
    <property type="entry name" value="Cyt-d_oxidase_su2"/>
</dbReference>
<evidence type="ECO:0000256" key="12">
    <source>
        <dbReference type="SAM" id="Phobius"/>
    </source>
</evidence>
<evidence type="ECO:0000256" key="10">
    <source>
        <dbReference type="ARBA" id="ARBA00023004"/>
    </source>
</evidence>
<dbReference type="Proteomes" id="UP001529338">
    <property type="component" value="Unassembled WGS sequence"/>
</dbReference>
<feature type="transmembrane region" description="Helical" evidence="12">
    <location>
        <begin position="224"/>
        <end position="245"/>
    </location>
</feature>
<evidence type="ECO:0000256" key="8">
    <source>
        <dbReference type="ARBA" id="ARBA00022982"/>
    </source>
</evidence>
<feature type="transmembrane region" description="Helical" evidence="12">
    <location>
        <begin position="82"/>
        <end position="103"/>
    </location>
</feature>
<comment type="similarity">
    <text evidence="2">Belongs to the cytochrome ubiquinol oxidase subunit 2 family.</text>
</comment>
<comment type="subcellular location">
    <subcellularLocation>
        <location evidence="1">Cell membrane</location>
        <topology evidence="1">Multi-pass membrane protein</topology>
    </subcellularLocation>
</comment>
<feature type="transmembrane region" description="Helical" evidence="12">
    <location>
        <begin position="124"/>
        <end position="145"/>
    </location>
</feature>
<feature type="transmembrane region" description="Helical" evidence="12">
    <location>
        <begin position="301"/>
        <end position="324"/>
    </location>
</feature>
<dbReference type="NCBIfam" id="TIGR00203">
    <property type="entry name" value="cydB"/>
    <property type="match status" value="1"/>
</dbReference>
<dbReference type="RefSeq" id="WP_289453469.1">
    <property type="nucleotide sequence ID" value="NZ_JAUCGQ010000001.1"/>
</dbReference>
<comment type="caution">
    <text evidence="13">The sequence shown here is derived from an EMBL/GenBank/DDBJ whole genome shotgun (WGS) entry which is preliminary data.</text>
</comment>
<keyword evidence="11 12" id="KW-0472">Membrane</keyword>
<evidence type="ECO:0000313" key="13">
    <source>
        <dbReference type="EMBL" id="MDM7853947.1"/>
    </source>
</evidence>
<evidence type="ECO:0000256" key="6">
    <source>
        <dbReference type="ARBA" id="ARBA00022692"/>
    </source>
</evidence>
<organism evidence="13 14">
    <name type="scientific">Cellulomonas alba</name>
    <dbReference type="NCBI Taxonomy" id="3053467"/>
    <lineage>
        <taxon>Bacteria</taxon>
        <taxon>Bacillati</taxon>
        <taxon>Actinomycetota</taxon>
        <taxon>Actinomycetes</taxon>
        <taxon>Micrococcales</taxon>
        <taxon>Cellulomonadaceae</taxon>
        <taxon>Cellulomonas</taxon>
    </lineage>
</organism>
<gene>
    <name evidence="13" type="primary">cydB</name>
    <name evidence="13" type="ORF">QRT04_03295</name>
</gene>
<evidence type="ECO:0000256" key="11">
    <source>
        <dbReference type="ARBA" id="ARBA00023136"/>
    </source>
</evidence>
<protein>
    <submittedName>
        <fullName evidence="13">Cytochrome d ubiquinol oxidase subunit II</fullName>
    </submittedName>
</protein>
<feature type="transmembrane region" description="Helical" evidence="12">
    <location>
        <begin position="199"/>
        <end position="218"/>
    </location>
</feature>
<evidence type="ECO:0000256" key="2">
    <source>
        <dbReference type="ARBA" id="ARBA00007543"/>
    </source>
</evidence>
<keyword evidence="4" id="KW-1003">Cell membrane</keyword>
<dbReference type="PANTHER" id="PTHR43141">
    <property type="entry name" value="CYTOCHROME BD2 SUBUNIT II"/>
    <property type="match status" value="1"/>
</dbReference>
<dbReference type="Pfam" id="PF02322">
    <property type="entry name" value="Cyt_bd_oxida_II"/>
    <property type="match status" value="1"/>
</dbReference>
<keyword evidence="7" id="KW-0479">Metal-binding</keyword>
<evidence type="ECO:0000313" key="14">
    <source>
        <dbReference type="Proteomes" id="UP001529338"/>
    </source>
</evidence>
<sequence length="350" mass="38469">MDLVTVWFLLIAVLWTGYLVLEGFDFGVGMLLGVLPRGDHRQREKDRRVMINTIGPVWDGNEVWLLTAGGATFAAFPEWYATMFSGFYLALLLILLALIVRVVCFEWRGKIDSDRWRAWIDRGLIFGSWVPSILWGVAFGNLVRGVHLDNTHEYAGTFLDLLNPFALLAGATTCLIFLTHGAVFLALKSDGLVRERAARFASVSSVATLVVAGAWAVWAQVAYSVGWTWIAVAVAALALVAVVVATRTRREWPAFLASAVAIVAAVVLIFGSLWPDVMPALDPANSLTAADAASTPYTLRLMTWVAVILTPVVLLYQGWTYWVFRKRISAHSIPEPTGLTFAPKVTSADR</sequence>
<evidence type="ECO:0000256" key="9">
    <source>
        <dbReference type="ARBA" id="ARBA00022989"/>
    </source>
</evidence>
<keyword evidence="3" id="KW-0813">Transport</keyword>
<accession>A0ABT7SCN4</accession>
<dbReference type="PIRSF" id="PIRSF000267">
    <property type="entry name" value="Cyt_oxidse_sub2"/>
    <property type="match status" value="1"/>
</dbReference>
<proteinExistence type="inferred from homology"/>
<keyword evidence="10" id="KW-0408">Iron</keyword>
<keyword evidence="6 12" id="KW-0812">Transmembrane</keyword>
<feature type="transmembrane region" description="Helical" evidence="12">
    <location>
        <begin position="165"/>
        <end position="187"/>
    </location>
</feature>
<evidence type="ECO:0000256" key="5">
    <source>
        <dbReference type="ARBA" id="ARBA00022617"/>
    </source>
</evidence>
<evidence type="ECO:0000256" key="7">
    <source>
        <dbReference type="ARBA" id="ARBA00022723"/>
    </source>
</evidence>
<feature type="transmembrane region" description="Helical" evidence="12">
    <location>
        <begin position="252"/>
        <end position="274"/>
    </location>
</feature>
<keyword evidence="5" id="KW-0349">Heme</keyword>
<keyword evidence="8" id="KW-0249">Electron transport</keyword>
<feature type="transmembrane region" description="Helical" evidence="12">
    <location>
        <begin position="6"/>
        <end position="35"/>
    </location>
</feature>
<keyword evidence="14" id="KW-1185">Reference proteome</keyword>
<name>A0ABT7SCN4_9CELL</name>
<dbReference type="EMBL" id="JAUCGQ010000001">
    <property type="protein sequence ID" value="MDM7853947.1"/>
    <property type="molecule type" value="Genomic_DNA"/>
</dbReference>
<dbReference type="PANTHER" id="PTHR43141:SF5">
    <property type="entry name" value="CYTOCHROME BD-I UBIQUINOL OXIDASE SUBUNIT 2"/>
    <property type="match status" value="1"/>
</dbReference>
<reference evidence="13 14" key="1">
    <citation type="submission" date="2023-06" db="EMBL/GenBank/DDBJ databases">
        <title>Cellulomonas sp. MW4 Whole genome sequence.</title>
        <authorList>
            <person name="Park S."/>
        </authorList>
    </citation>
    <scope>NUCLEOTIDE SEQUENCE [LARGE SCALE GENOMIC DNA]</scope>
    <source>
        <strain evidence="13 14">MW4</strain>
    </source>
</reference>
<evidence type="ECO:0000256" key="4">
    <source>
        <dbReference type="ARBA" id="ARBA00022475"/>
    </source>
</evidence>
<evidence type="ECO:0000256" key="3">
    <source>
        <dbReference type="ARBA" id="ARBA00022448"/>
    </source>
</evidence>
<evidence type="ECO:0000256" key="1">
    <source>
        <dbReference type="ARBA" id="ARBA00004651"/>
    </source>
</evidence>
<keyword evidence="9 12" id="KW-1133">Transmembrane helix</keyword>